<dbReference type="PANTHER" id="PTHR47027:SF30">
    <property type="entry name" value="THAP-TYPE DOMAIN-CONTAINING PROTEIN"/>
    <property type="match status" value="1"/>
</dbReference>
<feature type="region of interest" description="Disordered" evidence="1">
    <location>
        <begin position="730"/>
        <end position="813"/>
    </location>
</feature>
<organism evidence="3 4">
    <name type="scientific">Chytriomyces confervae</name>
    <dbReference type="NCBI Taxonomy" id="246404"/>
    <lineage>
        <taxon>Eukaryota</taxon>
        <taxon>Fungi</taxon>
        <taxon>Fungi incertae sedis</taxon>
        <taxon>Chytridiomycota</taxon>
        <taxon>Chytridiomycota incertae sedis</taxon>
        <taxon>Chytridiomycetes</taxon>
        <taxon>Chytridiales</taxon>
        <taxon>Chytriomycetaceae</taxon>
        <taxon>Chytriomyces</taxon>
    </lineage>
</organism>
<evidence type="ECO:0000313" key="4">
    <source>
        <dbReference type="Proteomes" id="UP000320333"/>
    </source>
</evidence>
<dbReference type="OrthoDB" id="2277222at2759"/>
<keyword evidence="4" id="KW-1185">Reference proteome</keyword>
<dbReference type="PROSITE" id="PS50878">
    <property type="entry name" value="RT_POL"/>
    <property type="match status" value="1"/>
</dbReference>
<comment type="caution">
    <text evidence="3">The sequence shown here is derived from an EMBL/GenBank/DDBJ whole genome shotgun (WGS) entry which is preliminary data.</text>
</comment>
<dbReference type="Proteomes" id="UP000320333">
    <property type="component" value="Unassembled WGS sequence"/>
</dbReference>
<feature type="compositionally biased region" description="Low complexity" evidence="1">
    <location>
        <begin position="1025"/>
        <end position="1043"/>
    </location>
</feature>
<feature type="region of interest" description="Disordered" evidence="1">
    <location>
        <begin position="1023"/>
        <end position="1079"/>
    </location>
</feature>
<feature type="compositionally biased region" description="Polar residues" evidence="1">
    <location>
        <begin position="798"/>
        <end position="813"/>
    </location>
</feature>
<feature type="domain" description="Reverse transcriptase" evidence="2">
    <location>
        <begin position="84"/>
        <end position="355"/>
    </location>
</feature>
<dbReference type="PANTHER" id="PTHR47027">
    <property type="entry name" value="REVERSE TRANSCRIPTASE DOMAIN-CONTAINING PROTEIN"/>
    <property type="match status" value="1"/>
</dbReference>
<dbReference type="Pfam" id="PF00078">
    <property type="entry name" value="RVT_1"/>
    <property type="match status" value="1"/>
</dbReference>
<dbReference type="EMBL" id="QEAP01001132">
    <property type="protein sequence ID" value="TPX51240.1"/>
    <property type="molecule type" value="Genomic_DNA"/>
</dbReference>
<gene>
    <name evidence="3" type="ORF">CcCBS67573_g10043</name>
</gene>
<protein>
    <recommendedName>
        <fullName evidence="2">Reverse transcriptase domain-containing protein</fullName>
    </recommendedName>
</protein>
<name>A0A507DK32_9FUNG</name>
<reference evidence="3 4" key="1">
    <citation type="journal article" date="2019" name="Sci. Rep.">
        <title>Comparative genomics of chytrid fungi reveal insights into the obligate biotrophic and pathogenic lifestyle of Synchytrium endobioticum.</title>
        <authorList>
            <person name="van de Vossenberg B.T.L.H."/>
            <person name="Warris S."/>
            <person name="Nguyen H.D.T."/>
            <person name="van Gent-Pelzer M.P.E."/>
            <person name="Joly D.L."/>
            <person name="van de Geest H.C."/>
            <person name="Bonants P.J.M."/>
            <person name="Smith D.S."/>
            <person name="Levesque C.A."/>
            <person name="van der Lee T.A.J."/>
        </authorList>
    </citation>
    <scope>NUCLEOTIDE SEQUENCE [LARGE SCALE GENOMIC DNA]</scope>
    <source>
        <strain evidence="3 4">CBS 675.73</strain>
    </source>
</reference>
<sequence>METHLQELMEWQKTAQESLLEDGLDGITRRERAGKLRYINKIVKKAARRSRKRLYNAVNDLRGPKDPETEVIITAYPLALAFRIFTALIATPDEWNVANVALVYKNKGDQHEVANYRPISLTCRIRMVYEGCFRQHLEHRTNSFLDVAQGGFRRHRSTLDQVLTLHEIIAANPDLHAIYLDIQAAYDCTNRGLLWTELYNNPRDPNPQMTRAVLIPLFRCLFDHNIARLLVSGSKSEDIDVKRGLLQGTLSAPPLFNFSINSLPATLRDLYQEHCIRVGPHKINSLLFADDTTVFARNVRVLQRMIDTVSDWGKKKGVVWAPHKSVAVGPSRMEIDMNGIRIQQKEHTTYVGMVMTAKGVDMGASTANRIGDAKKTLAWMKGKGFNGFGFRNLHSLYMYPVFIRSQLEYGLAVRPLTTDELQPIQKFQNTCLRILYSVPTSTSIASLHLISSVPTIKTRNLILNASYFYRLHQSNDIRNLTLHTYRQGLERDHRPQTSSLINATLKHNPHFTSLQRLPILLNPLLTKNQMPTLVPSKTSDHKIAAEIIDEWHYKDLLELQTKSTARTAKILPVPATRKLRHPVVMAGPSISRPVSRTITLWILGRICNHQLCRKCGDTLTRQHGVDCSGIGPALQAAFDQQLGPPADLSLLGATIIDEAIVKLDFKSSDTRKIEAVHTAINRVRLECGGFSEIVDASTATLQQELDAVFSDYEGPRSIRTQAEAIISASFNPANYQPPHRTRGNSSAPVRARGGRPRGRGGRPRLRRAHQPKIFSIFKRSEESAEPEIASIKPESDQLDQSSAGPSTASSDNLAVSITARTPEGFKQFERDIWQFAKTRLTCPQQFGESVCGSPFKSRSASGNDTPFGQKRTSIECKQCAYRPRLRDACQNSGIEELVNLAIASARLEDFLRANFNRAQRQQKRVNFIQPATSKRPIEAVDSSSSESEFIDMSQQTLSMSEMSKNFLALSKEMAESRKEMAESRAATNKRIDDFMDTIRSQLEIIKAQTIKMEELARENNELRKQLQQRIPQHQQQNQSRPQSVARNNRSISRGRPSGPTESFATGPVYRQKSQPRNLNRNQTFVQQFNSAPSYKEIAAMSIRQDFSTQPREGPPIVRAESISSCYVSLRFLKKEAKMNGPMKATRAIFRESFELPYIEDISPLGRGFSIAEIFFDSRHEAEIRNKLEAKGILLGDFNPLAAPPHQPEANIDTMRERMCARRAGVFRRARFALVKQAALAGCNESMKNRIRALAAPKAANSLAPTATDVDMD</sequence>
<evidence type="ECO:0000256" key="1">
    <source>
        <dbReference type="SAM" id="MobiDB-lite"/>
    </source>
</evidence>
<dbReference type="InterPro" id="IPR000477">
    <property type="entry name" value="RT_dom"/>
</dbReference>
<accession>A0A507DK32</accession>
<dbReference type="AlphaFoldDB" id="A0A507DK32"/>
<dbReference type="STRING" id="246404.A0A507DK32"/>
<evidence type="ECO:0000259" key="2">
    <source>
        <dbReference type="PROSITE" id="PS50878"/>
    </source>
</evidence>
<feature type="compositionally biased region" description="Basic residues" evidence="1">
    <location>
        <begin position="752"/>
        <end position="770"/>
    </location>
</feature>
<dbReference type="CDD" id="cd01650">
    <property type="entry name" value="RT_nLTR_like"/>
    <property type="match status" value="1"/>
</dbReference>
<evidence type="ECO:0000313" key="3">
    <source>
        <dbReference type="EMBL" id="TPX51240.1"/>
    </source>
</evidence>
<proteinExistence type="predicted"/>